<keyword evidence="2 9" id="KW-0808">Transferase</keyword>
<comment type="similarity">
    <text evidence="6">Belongs to the DNA polymerase HolA subunit family.</text>
</comment>
<dbReference type="InterPro" id="IPR027417">
    <property type="entry name" value="P-loop_NTPase"/>
</dbReference>
<evidence type="ECO:0000256" key="7">
    <source>
        <dbReference type="ARBA" id="ARBA00049244"/>
    </source>
</evidence>
<proteinExistence type="inferred from homology"/>
<dbReference type="GO" id="GO:0003887">
    <property type="term" value="F:DNA-directed DNA polymerase activity"/>
    <property type="evidence" value="ECO:0007669"/>
    <property type="project" value="UniProtKB-KW"/>
</dbReference>
<gene>
    <name evidence="9" type="primary">holA</name>
    <name evidence="9" type="ORF">HCT46_03430</name>
</gene>
<evidence type="ECO:0000256" key="4">
    <source>
        <dbReference type="ARBA" id="ARBA00022705"/>
    </source>
</evidence>
<dbReference type="InterPro" id="IPR005790">
    <property type="entry name" value="DNA_polIII_delta"/>
</dbReference>
<keyword evidence="4" id="KW-0235">DNA replication</keyword>
<dbReference type="GO" id="GO:0003677">
    <property type="term" value="F:DNA binding"/>
    <property type="evidence" value="ECO:0007669"/>
    <property type="project" value="InterPro"/>
</dbReference>
<dbReference type="AlphaFoldDB" id="A0A968KSU5"/>
<comment type="caution">
    <text evidence="9">The sequence shown here is derived from an EMBL/GenBank/DDBJ whole genome shotgun (WGS) entry which is preliminary data.</text>
</comment>
<dbReference type="SUPFAM" id="SSF48019">
    <property type="entry name" value="post-AAA+ oligomerization domain-like"/>
    <property type="match status" value="1"/>
</dbReference>
<organism evidence="9 10">
    <name type="scientific">Entomospira nematocerorum</name>
    <dbReference type="NCBI Taxonomy" id="2719987"/>
    <lineage>
        <taxon>Bacteria</taxon>
        <taxon>Pseudomonadati</taxon>
        <taxon>Spirochaetota</taxon>
        <taxon>Spirochaetia</taxon>
        <taxon>Spirochaetales</taxon>
        <taxon>Spirochaetaceae</taxon>
        <taxon>Entomospira</taxon>
    </lineage>
</organism>
<dbReference type="InterPro" id="IPR008921">
    <property type="entry name" value="DNA_pol3_clamp-load_cplx_C"/>
</dbReference>
<comment type="catalytic activity">
    <reaction evidence="7">
        <text>DNA(n) + a 2'-deoxyribonucleoside 5'-triphosphate = DNA(n+1) + diphosphate</text>
        <dbReference type="Rhea" id="RHEA:22508"/>
        <dbReference type="Rhea" id="RHEA-COMP:17339"/>
        <dbReference type="Rhea" id="RHEA-COMP:17340"/>
        <dbReference type="ChEBI" id="CHEBI:33019"/>
        <dbReference type="ChEBI" id="CHEBI:61560"/>
        <dbReference type="ChEBI" id="CHEBI:173112"/>
        <dbReference type="EC" id="2.7.7.7"/>
    </reaction>
</comment>
<evidence type="ECO:0000256" key="5">
    <source>
        <dbReference type="ARBA" id="ARBA00022932"/>
    </source>
</evidence>
<dbReference type="NCBIfam" id="TIGR01128">
    <property type="entry name" value="holA"/>
    <property type="match status" value="1"/>
</dbReference>
<keyword evidence="5" id="KW-0239">DNA-directed DNA polymerase</keyword>
<evidence type="ECO:0000259" key="8">
    <source>
        <dbReference type="Pfam" id="PF21694"/>
    </source>
</evidence>
<dbReference type="EC" id="2.7.7.7" evidence="1"/>
<dbReference type="Gene3D" id="1.20.272.10">
    <property type="match status" value="1"/>
</dbReference>
<dbReference type="SUPFAM" id="SSF52540">
    <property type="entry name" value="P-loop containing nucleoside triphosphate hydrolases"/>
    <property type="match status" value="1"/>
</dbReference>
<sequence>MGKLESYLALGQENRRKQEWIDTIRQSVQKHVPIEIHRFYGYEMDFKQVIALLQSPSLFGEIPWIEIVMAESLKKSDIKDLIQYLKKSAEKSVGHLIFVSDEERIDKGLEQLIKPMHRKVFKPLSEDEIGDYLSLYLQEKYAYNISEESIHLLLSRLDSDTQQLTRMIDFLVQVPENQQSQSITTKSIDDYVSQMREVSVHDLFGVLATRNLTKTLEIAEQLWHSKEGLSVMTLIVLTRSFKGLIDYKALLREGYTSQQALKDLRIFYQRADSTRIAAKNYSDQDLREIMASAVSYDLAARDGDKERVRQVIIQYLVSCCTSPFSLYSEG</sequence>
<dbReference type="RefSeq" id="WP_167703402.1">
    <property type="nucleotide sequence ID" value="NZ_CP118168.1"/>
</dbReference>
<evidence type="ECO:0000256" key="6">
    <source>
        <dbReference type="ARBA" id="ARBA00034754"/>
    </source>
</evidence>
<dbReference type="Proteomes" id="UP000752013">
    <property type="component" value="Unassembled WGS sequence"/>
</dbReference>
<dbReference type="Pfam" id="PF21694">
    <property type="entry name" value="DNA_pol3_delta_C"/>
    <property type="match status" value="1"/>
</dbReference>
<dbReference type="GO" id="GO:0009360">
    <property type="term" value="C:DNA polymerase III complex"/>
    <property type="evidence" value="ECO:0007669"/>
    <property type="project" value="TreeGrafter"/>
</dbReference>
<accession>A0A968KSU5</accession>
<dbReference type="Gene3D" id="3.40.50.300">
    <property type="entry name" value="P-loop containing nucleotide triphosphate hydrolases"/>
    <property type="match status" value="1"/>
</dbReference>
<protein>
    <recommendedName>
        <fullName evidence="1">DNA-directed DNA polymerase</fullName>
        <ecNumber evidence="1">2.7.7.7</ecNumber>
    </recommendedName>
</protein>
<evidence type="ECO:0000256" key="1">
    <source>
        <dbReference type="ARBA" id="ARBA00012417"/>
    </source>
</evidence>
<dbReference type="PANTHER" id="PTHR34388">
    <property type="entry name" value="DNA POLYMERASE III SUBUNIT DELTA"/>
    <property type="match status" value="1"/>
</dbReference>
<evidence type="ECO:0000256" key="3">
    <source>
        <dbReference type="ARBA" id="ARBA00022695"/>
    </source>
</evidence>
<keyword evidence="3 9" id="KW-0548">Nucleotidyltransferase</keyword>
<dbReference type="GO" id="GO:0006261">
    <property type="term" value="P:DNA-templated DNA replication"/>
    <property type="evidence" value="ECO:0007669"/>
    <property type="project" value="TreeGrafter"/>
</dbReference>
<feature type="domain" description="DNA polymerase III delta subunit-like C-terminal" evidence="8">
    <location>
        <begin position="199"/>
        <end position="307"/>
    </location>
</feature>
<name>A0A968KSU5_9SPIO</name>
<dbReference type="EMBL" id="JAATLK010000001">
    <property type="protein sequence ID" value="NIZ46965.1"/>
    <property type="molecule type" value="Genomic_DNA"/>
</dbReference>
<keyword evidence="10" id="KW-1185">Reference proteome</keyword>
<dbReference type="InterPro" id="IPR048466">
    <property type="entry name" value="DNA_pol3_delta-like_C"/>
</dbReference>
<dbReference type="PANTHER" id="PTHR34388:SF1">
    <property type="entry name" value="DNA POLYMERASE III SUBUNIT DELTA"/>
    <property type="match status" value="1"/>
</dbReference>
<evidence type="ECO:0000256" key="2">
    <source>
        <dbReference type="ARBA" id="ARBA00022679"/>
    </source>
</evidence>
<evidence type="ECO:0000313" key="9">
    <source>
        <dbReference type="EMBL" id="NIZ46965.1"/>
    </source>
</evidence>
<reference evidence="9" key="1">
    <citation type="submission" date="2020-03" db="EMBL/GenBank/DDBJ databases">
        <title>Spirochaetal bacteria isolated from arthropods constitute a novel genus Entomospira genus novum within the order Spirochaetales.</title>
        <authorList>
            <person name="Grana-Miraglia L."/>
            <person name="Sikutova S."/>
            <person name="Fingerle V."/>
            <person name="Sing A."/>
            <person name="Castillo-Ramirez S."/>
            <person name="Margos G."/>
            <person name="Rudolf I."/>
        </authorList>
    </citation>
    <scope>NUCLEOTIDE SEQUENCE</scope>
    <source>
        <strain evidence="9">BR208</strain>
    </source>
</reference>
<evidence type="ECO:0000313" key="10">
    <source>
        <dbReference type="Proteomes" id="UP000752013"/>
    </source>
</evidence>